<keyword evidence="11" id="KW-0675">Receptor</keyword>
<evidence type="ECO:0000256" key="8">
    <source>
        <dbReference type="RuleBase" id="RU003357"/>
    </source>
</evidence>
<evidence type="ECO:0000259" key="9">
    <source>
        <dbReference type="Pfam" id="PF00593"/>
    </source>
</evidence>
<reference evidence="11" key="2">
    <citation type="journal article" date="2012" name="PLoS ONE">
        <title>A Deeply Branching Thermophilic Bacterium with an Ancient Acetyl-CoA Pathway Dominates a Subsurface Ecosystem.</title>
        <authorList>
            <person name="Takami H."/>
            <person name="Noguchi H."/>
            <person name="Takaki Y."/>
            <person name="Uchiyama I."/>
            <person name="Toyoda A."/>
            <person name="Nishi S."/>
            <person name="Chee G.-J."/>
            <person name="Arai W."/>
            <person name="Nunoura T."/>
            <person name="Itoh T."/>
            <person name="Hattori M."/>
            <person name="Takai K."/>
        </authorList>
    </citation>
    <scope>NUCLEOTIDE SEQUENCE</scope>
</reference>
<protein>
    <submittedName>
        <fullName evidence="11">TonB-dependent receptor</fullName>
    </submittedName>
</protein>
<organism evidence="11">
    <name type="scientific">uncultured delta proteobacterium</name>
    <dbReference type="NCBI Taxonomy" id="34034"/>
    <lineage>
        <taxon>Bacteria</taxon>
        <taxon>Deltaproteobacteria</taxon>
        <taxon>environmental samples</taxon>
    </lineage>
</organism>
<feature type="domain" description="TonB-dependent receptor plug" evidence="10">
    <location>
        <begin position="3"/>
        <end position="50"/>
    </location>
</feature>
<accession>H5SJF8</accession>
<keyword evidence="5 8" id="KW-0798">TonB box</keyword>
<evidence type="ECO:0000256" key="4">
    <source>
        <dbReference type="ARBA" id="ARBA00022692"/>
    </source>
</evidence>
<gene>
    <name evidence="11" type="ORF">HGMM_F36A01C29</name>
</gene>
<dbReference type="GO" id="GO:0015344">
    <property type="term" value="F:siderophore uptake transmembrane transporter activity"/>
    <property type="evidence" value="ECO:0007669"/>
    <property type="project" value="TreeGrafter"/>
</dbReference>
<comment type="similarity">
    <text evidence="8">Belongs to the TonB-dependent receptor family.</text>
</comment>
<reference evidence="11" key="1">
    <citation type="journal article" date="2005" name="Environ. Microbiol.">
        <title>Genetic and functional properties of uncultivated thermophilic crenarchaeotes from a subsurface gold mine as revealed by analysis of genome fragments.</title>
        <authorList>
            <person name="Nunoura T."/>
            <person name="Hirayama H."/>
            <person name="Takami H."/>
            <person name="Oida H."/>
            <person name="Nishi S."/>
            <person name="Shimamura S."/>
            <person name="Suzuki Y."/>
            <person name="Inagaki F."/>
            <person name="Takai K."/>
            <person name="Nealson K.H."/>
            <person name="Horikoshi K."/>
        </authorList>
    </citation>
    <scope>NUCLEOTIDE SEQUENCE</scope>
</reference>
<evidence type="ECO:0000256" key="6">
    <source>
        <dbReference type="ARBA" id="ARBA00023136"/>
    </source>
</evidence>
<dbReference type="Pfam" id="PF00593">
    <property type="entry name" value="TonB_dep_Rec_b-barrel"/>
    <property type="match status" value="1"/>
</dbReference>
<keyword evidence="2" id="KW-0813">Transport</keyword>
<keyword evidence="3" id="KW-1134">Transmembrane beta strand</keyword>
<dbReference type="InterPro" id="IPR039426">
    <property type="entry name" value="TonB-dep_rcpt-like"/>
</dbReference>
<keyword evidence="4" id="KW-0812">Transmembrane</keyword>
<dbReference type="AlphaFoldDB" id="H5SJF8"/>
<dbReference type="EMBL" id="AP011742">
    <property type="protein sequence ID" value="BAL56294.1"/>
    <property type="molecule type" value="Genomic_DNA"/>
</dbReference>
<evidence type="ECO:0000259" key="10">
    <source>
        <dbReference type="Pfam" id="PF07715"/>
    </source>
</evidence>
<name>H5SJF8_9DELT</name>
<dbReference type="GO" id="GO:0044718">
    <property type="term" value="P:siderophore transmembrane transport"/>
    <property type="evidence" value="ECO:0007669"/>
    <property type="project" value="TreeGrafter"/>
</dbReference>
<dbReference type="PANTHER" id="PTHR30069:SF40">
    <property type="entry name" value="TONB-DEPENDENT RECEPTOR NMB0964-RELATED"/>
    <property type="match status" value="1"/>
</dbReference>
<dbReference type="GO" id="GO:0009279">
    <property type="term" value="C:cell outer membrane"/>
    <property type="evidence" value="ECO:0007669"/>
    <property type="project" value="UniProtKB-SubCell"/>
</dbReference>
<dbReference type="Gene3D" id="2.40.170.20">
    <property type="entry name" value="TonB-dependent receptor, beta-barrel domain"/>
    <property type="match status" value="1"/>
</dbReference>
<dbReference type="InterPro" id="IPR037066">
    <property type="entry name" value="Plug_dom_sf"/>
</dbReference>
<evidence type="ECO:0000256" key="3">
    <source>
        <dbReference type="ARBA" id="ARBA00022452"/>
    </source>
</evidence>
<proteinExistence type="inferred from homology"/>
<dbReference type="PANTHER" id="PTHR30069">
    <property type="entry name" value="TONB-DEPENDENT OUTER MEMBRANE RECEPTOR"/>
    <property type="match status" value="1"/>
</dbReference>
<dbReference type="InterPro" id="IPR036942">
    <property type="entry name" value="Beta-barrel_TonB_sf"/>
</dbReference>
<dbReference type="InterPro" id="IPR000531">
    <property type="entry name" value="Beta-barrel_TonB"/>
</dbReference>
<evidence type="ECO:0000256" key="2">
    <source>
        <dbReference type="ARBA" id="ARBA00022448"/>
    </source>
</evidence>
<evidence type="ECO:0000313" key="11">
    <source>
        <dbReference type="EMBL" id="BAL56294.1"/>
    </source>
</evidence>
<keyword evidence="6 8" id="KW-0472">Membrane</keyword>
<sequence length="572" mass="62047">MTIALDGVVLNDANSQGIDLSLLPPALLERADIYRGTAPVRLGIAGLGGTIELFTRTPGTNPVAWVSAGYGSFHQRRASTVVTAQARNVRTLIAIGYRGTQGNFPFYDDRGTDLWTGDDRISVRTNNSGNALDALFRGCVGPLHTGACVLLTTTWRRRGMPGPGSQQFEHPSLSQARWLGRGSYRARIGTGWIEGYASLIARTDRFLDPSATVVPGLIIDARSGGLATETGIHGELRTADVRLEPVLRARYEWFHTEGALGGILSAQRTSILAGTDVTLTHRTVQVAPALALEAMRDQALSTTDNEVLRMLISPRLGARIEVRPGFELRGNVSHLERAPTLPELFGVAYFLLGNPALVPETSDNLDAGVVGHWRTHGWQFRLEGAAFARNARNLIVLERRGVLSLKPFNLRRADIAGFEAIARLSHRGRWGLTVSYAHTQALTRAPGTPADGRWVPSIPAHDLFARLEATLGPLQAWSDLSFVSGIYFDQANQTAAPPRLLLSAAVSFTLPFARALTATLMGTNLLDQRDAVVTVHRGDTYDIRQPIADFAGYPLPGRAVFVSMTVATESRQ</sequence>
<comment type="subcellular location">
    <subcellularLocation>
        <location evidence="1">Cell outer membrane</location>
        <topology evidence="1">Multi-pass membrane protein</topology>
    </subcellularLocation>
</comment>
<keyword evidence="7" id="KW-0998">Cell outer membrane</keyword>
<evidence type="ECO:0000256" key="1">
    <source>
        <dbReference type="ARBA" id="ARBA00004571"/>
    </source>
</evidence>
<dbReference type="Pfam" id="PF07715">
    <property type="entry name" value="Plug"/>
    <property type="match status" value="1"/>
</dbReference>
<dbReference type="SUPFAM" id="SSF56935">
    <property type="entry name" value="Porins"/>
    <property type="match status" value="1"/>
</dbReference>
<evidence type="ECO:0000256" key="5">
    <source>
        <dbReference type="ARBA" id="ARBA00023077"/>
    </source>
</evidence>
<evidence type="ECO:0000256" key="7">
    <source>
        <dbReference type="ARBA" id="ARBA00023237"/>
    </source>
</evidence>
<dbReference type="Gene3D" id="2.170.130.10">
    <property type="entry name" value="TonB-dependent receptor, plug domain"/>
    <property type="match status" value="1"/>
</dbReference>
<feature type="domain" description="TonB-dependent receptor-like beta-barrel" evidence="9">
    <location>
        <begin position="85"/>
        <end position="525"/>
    </location>
</feature>
<dbReference type="InterPro" id="IPR012910">
    <property type="entry name" value="Plug_dom"/>
</dbReference>